<proteinExistence type="predicted"/>
<reference evidence="3" key="1">
    <citation type="journal article" date="2019" name="Int. J. Syst. Evol. Microbiol.">
        <title>The Global Catalogue of Microorganisms (GCM) 10K type strain sequencing project: providing services to taxonomists for standard genome sequencing and annotation.</title>
        <authorList>
            <consortium name="The Broad Institute Genomics Platform"/>
            <consortium name="The Broad Institute Genome Sequencing Center for Infectious Disease"/>
            <person name="Wu L."/>
            <person name="Ma J."/>
        </authorList>
    </citation>
    <scope>NUCLEOTIDE SEQUENCE [LARGE SCALE GENOMIC DNA]</scope>
    <source>
        <strain evidence="3">CGMCC 1.12702</strain>
    </source>
</reference>
<feature type="region of interest" description="Disordered" evidence="1">
    <location>
        <begin position="399"/>
        <end position="420"/>
    </location>
</feature>
<protein>
    <submittedName>
        <fullName evidence="2">Heavy-metal-associated domain-containing protein</fullName>
    </submittedName>
</protein>
<evidence type="ECO:0000313" key="2">
    <source>
        <dbReference type="EMBL" id="MFD1950571.1"/>
    </source>
</evidence>
<dbReference type="EMBL" id="JBHUGS010000002">
    <property type="protein sequence ID" value="MFD1950571.1"/>
    <property type="molecule type" value="Genomic_DNA"/>
</dbReference>
<evidence type="ECO:0000313" key="3">
    <source>
        <dbReference type="Proteomes" id="UP001597400"/>
    </source>
</evidence>
<keyword evidence="3" id="KW-1185">Reference proteome</keyword>
<dbReference type="RefSeq" id="WP_380928727.1">
    <property type="nucleotide sequence ID" value="NZ_JBHUGS010000002.1"/>
</dbReference>
<organism evidence="2 3">
    <name type="scientific">Sphingomonas arantia</name>
    <dbReference type="NCBI Taxonomy" id="1460676"/>
    <lineage>
        <taxon>Bacteria</taxon>
        <taxon>Pseudomonadati</taxon>
        <taxon>Pseudomonadota</taxon>
        <taxon>Alphaproteobacteria</taxon>
        <taxon>Sphingomonadales</taxon>
        <taxon>Sphingomonadaceae</taxon>
        <taxon>Sphingomonas</taxon>
    </lineage>
</organism>
<gene>
    <name evidence="2" type="ORF">ACFSGX_07305</name>
</gene>
<evidence type="ECO:0000256" key="1">
    <source>
        <dbReference type="SAM" id="MobiDB-lite"/>
    </source>
</evidence>
<feature type="compositionally biased region" description="Low complexity" evidence="1">
    <location>
        <begin position="402"/>
        <end position="413"/>
    </location>
</feature>
<comment type="caution">
    <text evidence="2">The sequence shown here is derived from an EMBL/GenBank/DDBJ whole genome shotgun (WGS) entry which is preliminary data.</text>
</comment>
<dbReference type="Proteomes" id="UP001597400">
    <property type="component" value="Unassembled WGS sequence"/>
</dbReference>
<sequence length="420" mass="44078">MARLLTPPRILIALAGAASLVAGGIAVSQIEQGDRGVAPIDSTSSYEIGGVTVDVSGKDADTARAGGWREAQRKGWRMLYARVHGVPFAAAPRLPDSTLDSIVAGIVVEDEQISARRYIGRLGVLFDRGRAGALLGVGGQVRRSAPMLTIPVMWSGGAPQSFELRTQWQQAWARFRTGGSPIDYVRPVGTGADPLLLNVAESRRPGRAWWRMLLDQYGASDVLVPEVSIKRSFPGGPVVATFTARHGPDGTVIDRFVLRTSSSANMPRLLDEGVRRIDMAYADALRTGALYPDSMLVEDPAIEETLDDAAAETAAVDGADTAGSSFSLEVDTPDAAALTSAEQTIRAIPGVRSLSTPSLAIGGVSVIRVLYQGDAAALSIALGARGIRAEEIGNNSFRLRRAAPATPPAAAAPAPEPAAP</sequence>
<name>A0ABW4TX44_9SPHN</name>
<accession>A0ABW4TX44</accession>